<proteinExistence type="predicted"/>
<dbReference type="NCBIfam" id="TIGR03016">
    <property type="entry name" value="pepcterm_hypo_1"/>
    <property type="match status" value="1"/>
</dbReference>
<dbReference type="InterPro" id="IPR017467">
    <property type="entry name" value="CHP03016_PEP-CTERM"/>
</dbReference>
<comment type="caution">
    <text evidence="1">The sequence shown here is derived from an EMBL/GenBank/DDBJ whole genome shotgun (WGS) entry which is preliminary data.</text>
</comment>
<keyword evidence="2" id="KW-1185">Reference proteome</keyword>
<name>A0ABT9GMG8_9GAMM</name>
<dbReference type="RefSeq" id="WP_305944303.1">
    <property type="nucleotide sequence ID" value="NZ_JAUZVY010000001.1"/>
</dbReference>
<reference evidence="1 2" key="1">
    <citation type="submission" date="2023-08" db="EMBL/GenBank/DDBJ databases">
        <authorList>
            <person name="Joshi A."/>
            <person name="Thite S."/>
        </authorList>
    </citation>
    <scope>NUCLEOTIDE SEQUENCE [LARGE SCALE GENOMIC DNA]</scope>
    <source>
        <strain evidence="1 2">1E1</strain>
    </source>
</reference>
<evidence type="ECO:0000313" key="1">
    <source>
        <dbReference type="EMBL" id="MDP4528152.1"/>
    </source>
</evidence>
<sequence>MATTIHRRTKPSKRCVTPLVLAVGVALLASPSLVLAEANFSPRLGITGHGYWLDIPSQDGKDNGAAVELEPGLRWRYQGPKLQTRIDASHQRVWYSDGDQDTLSLNEYSLQNVLTGFDRRARWSLDASQRHTVRAGQGGAIFRDRITNPGELSKTRRLGTGLALETARHKEAQFALSMSGRKVKSERPQQDDFLGDINSEQYDLRLQTSRDQQYGGLYWRGNGNLSRTEREARERLTRDSAHMLFGVPLLPSLAWTVQGRYEKNNVRNTSFINEYNTAGTGLEWQFGRVSRVNLSYNTVLKGRDDGDFVSADFFIAPSRRTSLSGQWDRRYFGRTAQVNGQYNLRFLTMRLSYTDRVSTRNFLETELIDLGVFVCPDDASDIGACFNLPGADYELGANEQLQQLFDVDVQIRDDVVLNRQGAFVIGYSKNRLTTSLNLSSSEQRYQEIDRVDRRHNASLQTAWRLTPHSSIRANVRAYQYNFGNDNREDKSWQYELGWARDLTASSDLNLTARHSKRDSSNDNFDFRENRLSLTYHHRF</sequence>
<gene>
    <name evidence="1" type="ORF">Q3O59_03790</name>
</gene>
<accession>A0ABT9GMG8</accession>
<organism evidence="1 2">
    <name type="scientific">Alkalimonas delamerensis</name>
    <dbReference type="NCBI Taxonomy" id="265981"/>
    <lineage>
        <taxon>Bacteria</taxon>
        <taxon>Pseudomonadati</taxon>
        <taxon>Pseudomonadota</taxon>
        <taxon>Gammaproteobacteria</taxon>
        <taxon>Alkalimonas</taxon>
    </lineage>
</organism>
<protein>
    <submittedName>
        <fullName evidence="1">TIGR03016 family PEP-CTERM system-associated outer membrane protein</fullName>
    </submittedName>
</protein>
<dbReference type="EMBL" id="JAUZVY010000001">
    <property type="protein sequence ID" value="MDP4528152.1"/>
    <property type="molecule type" value="Genomic_DNA"/>
</dbReference>
<dbReference type="Proteomes" id="UP001236258">
    <property type="component" value="Unassembled WGS sequence"/>
</dbReference>
<evidence type="ECO:0000313" key="2">
    <source>
        <dbReference type="Proteomes" id="UP001236258"/>
    </source>
</evidence>